<keyword evidence="2" id="KW-1185">Reference proteome</keyword>
<evidence type="ECO:0000313" key="2">
    <source>
        <dbReference type="Proteomes" id="UP000238157"/>
    </source>
</evidence>
<dbReference type="OrthoDB" id="9809937at2"/>
<dbReference type="Proteomes" id="UP000238157">
    <property type="component" value="Unassembled WGS sequence"/>
</dbReference>
<comment type="caution">
    <text evidence="1">The sequence shown here is derived from an EMBL/GenBank/DDBJ whole genome shotgun (WGS) entry which is preliminary data.</text>
</comment>
<dbReference type="RefSeq" id="WP_106133269.1">
    <property type="nucleotide sequence ID" value="NZ_PVTR01000004.1"/>
</dbReference>
<dbReference type="SUPFAM" id="SSF51445">
    <property type="entry name" value="(Trans)glycosidases"/>
    <property type="match status" value="1"/>
</dbReference>
<evidence type="ECO:0000313" key="1">
    <source>
        <dbReference type="EMBL" id="PRY88547.1"/>
    </source>
</evidence>
<dbReference type="Gene3D" id="3.20.20.80">
    <property type="entry name" value="Glycosidases"/>
    <property type="match status" value="1"/>
</dbReference>
<dbReference type="AlphaFoldDB" id="A0A2T0WPD0"/>
<proteinExistence type="predicted"/>
<accession>A0A2T0WPD0</accession>
<reference evidence="1 2" key="1">
    <citation type="submission" date="2018-03" db="EMBL/GenBank/DDBJ databases">
        <title>Genomic Encyclopedia of Archaeal and Bacterial Type Strains, Phase II (KMG-II): from individual species to whole genera.</title>
        <authorList>
            <person name="Goeker M."/>
        </authorList>
    </citation>
    <scope>NUCLEOTIDE SEQUENCE [LARGE SCALE GENOMIC DNA]</scope>
    <source>
        <strain evidence="1 2">DSM 27929</strain>
    </source>
</reference>
<organism evidence="1 2">
    <name type="scientific">Mongoliibacter ruber</name>
    <dbReference type="NCBI Taxonomy" id="1750599"/>
    <lineage>
        <taxon>Bacteria</taxon>
        <taxon>Pseudomonadati</taxon>
        <taxon>Bacteroidota</taxon>
        <taxon>Cytophagia</taxon>
        <taxon>Cytophagales</taxon>
        <taxon>Cyclobacteriaceae</taxon>
        <taxon>Mongoliibacter</taxon>
    </lineage>
</organism>
<sequence>MSKNLQILLVFIILIALPFSSFGQGGDRSSDRLIVNEKGLLSWKSDGVEASFFGVNYSTPFAYAYRAHKRLGVDLEEAIQNDVYHMARMGMQAFRVHVWDTEISDIEGNLLENEHLRLFDFLLGELNRRGIKTIITPIAFWGNGYPEPNEDTPGFSHYYGRARLTTDEAAILAQENYLTQFFEHINPYTGMTYQEDPGVVAVEINNEPDHSGPKSAVTAYVNSLHRAIVATSFDKPIFYNISQGPYYADAVAKSNVDGFSFQWYPSGLVSGKTLKENFLPHVNEYRIPFDSIPEFNGKPKMVYEFDAADIMEPYMYPAMARSFREAGFQWATQFAYDPLHIAHTNTEYQTHYLNLLYTPRKAISMLIAANAFTQLPLGKSYGSFPENNSFEAFEVSFDKGSSEMNTNDAFYHTDNTSTAALEPAKLKHIAGVGSSPLVQYNGNGAYFLDEVEEGIWRLEVLPDAIQIRDPFAKTSPERSVTELQWYRHDMEINLSQLGINFNVIPLNSGNDFAPLVENGRFEIYPGTYLLTKEGEELFNQKDVQIGNIGLREFVAPKKENGDIKVYHQAPYEVSASDDFHVTASVIVEGQADVMLSYRGLSGPSKNIKMTKTATYTYEAKILEEDLRPGILDYWIKVDSNDDTVIFPENISQVSLDWYSEYPNSYRTFVASENSDIIVFDPSKDRNIQIYPNYDKGFSTGLIAGNQSGKLHLLLNVINPSDNELIGLQYDIKEKLANRLTDAECFVMIEVEARVLGKEAQKLKVGITDKEGRAWTSHVSINEKLGKYQIPFSDLSQESAMLLPRPFPGFMPLHLNHVKKAKEINWSDVEKIQISLEQTEDNRQSENSYTIEVGKILIKVK</sequence>
<protein>
    <recommendedName>
        <fullName evidence="3">Cellulase (Glycosyl hydrolase family 5)</fullName>
    </recommendedName>
</protein>
<evidence type="ECO:0008006" key="3">
    <source>
        <dbReference type="Google" id="ProtNLM"/>
    </source>
</evidence>
<dbReference type="InterPro" id="IPR017853">
    <property type="entry name" value="GH"/>
</dbReference>
<name>A0A2T0WPD0_9BACT</name>
<dbReference type="EMBL" id="PVTR01000004">
    <property type="protein sequence ID" value="PRY88547.1"/>
    <property type="molecule type" value="Genomic_DNA"/>
</dbReference>
<gene>
    <name evidence="1" type="ORF">CLW00_104198</name>
</gene>